<keyword evidence="7" id="KW-1185">Reference proteome</keyword>
<dbReference type="AlphaFoldDB" id="A0A222EQ65"/>
<gene>
    <name evidence="4 6" type="primary">purK</name>
    <name evidence="6" type="ORF">SCORR_v1c09070</name>
</gene>
<evidence type="ECO:0000313" key="6">
    <source>
        <dbReference type="EMBL" id="ASP28679.1"/>
    </source>
</evidence>
<dbReference type="InterPro" id="IPR011761">
    <property type="entry name" value="ATP-grasp"/>
</dbReference>
<evidence type="ECO:0000256" key="2">
    <source>
        <dbReference type="ARBA" id="ARBA00022755"/>
    </source>
</evidence>
<dbReference type="InterPro" id="IPR054350">
    <property type="entry name" value="PurT/PurK_preATP-grasp"/>
</dbReference>
<keyword evidence="3 4" id="KW-0067">ATP-binding</keyword>
<dbReference type="Gene3D" id="3.40.50.20">
    <property type="match status" value="1"/>
</dbReference>
<dbReference type="InterPro" id="IPR011054">
    <property type="entry name" value="Rudment_hybrid_motif"/>
</dbReference>
<dbReference type="PANTHER" id="PTHR11609:SF5">
    <property type="entry name" value="PHOSPHORIBOSYLAMINOIMIDAZOLE CARBOXYLASE"/>
    <property type="match status" value="1"/>
</dbReference>
<protein>
    <recommendedName>
        <fullName evidence="4">N5-carboxyaminoimidazole ribonucleotide synthase</fullName>
        <shortName evidence="4">N5-CAIR synthase</shortName>
        <ecNumber evidence="4">6.3.4.18</ecNumber>
    </recommendedName>
    <alternativeName>
        <fullName evidence="4">5-(carboxyamino)imidazole ribonucleotide synthetase</fullName>
    </alternativeName>
</protein>
<dbReference type="GO" id="GO:0005524">
    <property type="term" value="F:ATP binding"/>
    <property type="evidence" value="ECO:0007669"/>
    <property type="project" value="UniProtKB-UniRule"/>
</dbReference>
<dbReference type="PANTHER" id="PTHR11609">
    <property type="entry name" value="PURINE BIOSYNTHESIS PROTEIN 6/7, PUR6/7"/>
    <property type="match status" value="1"/>
</dbReference>
<sequence length="359" mass="41896">MRVGIIGGGQLARMLILSSPDTEFIVLEPKIDNSCSDLGVVILNYDYNDKEALRKLSSLVDVITYEFENIDDGVLNEFKSKIKPGIDFLKVSKNRFKEKVFAKDYGLKTLLFYPINSQDQIKDLIFYKKIDYPFILKVNSGGYDGKGQYIIKSKEDYLKIKYNVSYLLEEFFNFDYETSVLVTRSTLKQIYFFPTPINYHENGILKKSLVLAKKNLINSKLKKIIKKILIKENIIGTVAFEFFVKNKELYFNEMAPRVHNTGHYSLDGCNVSQFRNHILAITSRKIIKPKLLKKTIMYNLLGNEINTSFILNNVYRYDYKKKEPLQKRKMGHINISDNNKKNLIKKFNEIKKFLEEENV</sequence>
<dbReference type="Pfam" id="PF02222">
    <property type="entry name" value="ATP-grasp"/>
    <property type="match status" value="1"/>
</dbReference>
<dbReference type="SUPFAM" id="SSF56059">
    <property type="entry name" value="Glutathione synthetase ATP-binding domain-like"/>
    <property type="match status" value="1"/>
</dbReference>
<organism evidence="6 7">
    <name type="scientific">Spiroplasma corruscae</name>
    <dbReference type="NCBI Taxonomy" id="216934"/>
    <lineage>
        <taxon>Bacteria</taxon>
        <taxon>Bacillati</taxon>
        <taxon>Mycoplasmatota</taxon>
        <taxon>Mollicutes</taxon>
        <taxon>Entomoplasmatales</taxon>
        <taxon>Spiroplasmataceae</taxon>
        <taxon>Spiroplasma</taxon>
    </lineage>
</organism>
<dbReference type="PROSITE" id="PS50975">
    <property type="entry name" value="ATP_GRASP"/>
    <property type="match status" value="1"/>
</dbReference>
<evidence type="ECO:0000256" key="4">
    <source>
        <dbReference type="HAMAP-Rule" id="MF_01928"/>
    </source>
</evidence>
<dbReference type="SUPFAM" id="SSF52440">
    <property type="entry name" value="PreATP-grasp domain"/>
    <property type="match status" value="1"/>
</dbReference>
<dbReference type="InterPro" id="IPR040686">
    <property type="entry name" value="PurK_C"/>
</dbReference>
<keyword evidence="2 4" id="KW-0658">Purine biosynthesis</keyword>
<dbReference type="InterPro" id="IPR005875">
    <property type="entry name" value="PurK"/>
</dbReference>
<dbReference type="Gene3D" id="3.30.470.20">
    <property type="entry name" value="ATP-grasp fold, B domain"/>
    <property type="match status" value="1"/>
</dbReference>
<dbReference type="SUPFAM" id="SSF51246">
    <property type="entry name" value="Rudiment single hybrid motif"/>
    <property type="match status" value="1"/>
</dbReference>
<dbReference type="Pfam" id="PF22660">
    <property type="entry name" value="RS_preATP-grasp-like"/>
    <property type="match status" value="1"/>
</dbReference>
<dbReference type="GO" id="GO:0004638">
    <property type="term" value="F:phosphoribosylaminoimidazole carboxylase activity"/>
    <property type="evidence" value="ECO:0007669"/>
    <property type="project" value="InterPro"/>
</dbReference>
<feature type="binding site" evidence="4">
    <location>
        <position position="177"/>
    </location>
    <ligand>
        <name>ATP</name>
        <dbReference type="ChEBI" id="CHEBI:30616"/>
    </ligand>
</feature>
<dbReference type="EMBL" id="CP022535">
    <property type="protein sequence ID" value="ASP28679.1"/>
    <property type="molecule type" value="Genomic_DNA"/>
</dbReference>
<dbReference type="KEGG" id="scou:SCORR_v1c09070"/>
<evidence type="ECO:0000313" key="7">
    <source>
        <dbReference type="Proteomes" id="UP000203229"/>
    </source>
</evidence>
<keyword evidence="4" id="KW-0436">Ligase</keyword>
<dbReference type="OrthoDB" id="9804625at2"/>
<comment type="caution">
    <text evidence="4">Lacks conserved residue(s) required for the propagation of feature annotation.</text>
</comment>
<proteinExistence type="inferred from homology"/>
<feature type="binding site" evidence="4">
    <location>
        <position position="137"/>
    </location>
    <ligand>
        <name>ATP</name>
        <dbReference type="ChEBI" id="CHEBI:30616"/>
    </ligand>
</feature>
<evidence type="ECO:0000256" key="1">
    <source>
        <dbReference type="ARBA" id="ARBA00022741"/>
    </source>
</evidence>
<dbReference type="HAMAP" id="MF_01928">
    <property type="entry name" value="PurK"/>
    <property type="match status" value="1"/>
</dbReference>
<accession>A0A222EQ65</accession>
<comment type="pathway">
    <text evidence="4">Purine metabolism; IMP biosynthesis via de novo pathway; 5-amino-1-(5-phospho-D-ribosyl)imidazole-4-carboxylate from 5-amino-1-(5-phospho-D-ribosyl)imidazole (N5-CAIR route): step 1/2.</text>
</comment>
<feature type="binding site" evidence="4">
    <location>
        <position position="95"/>
    </location>
    <ligand>
        <name>ATP</name>
        <dbReference type="ChEBI" id="CHEBI:30616"/>
    </ligand>
</feature>
<keyword evidence="1 4" id="KW-0547">Nucleotide-binding</keyword>
<reference evidence="6 7" key="1">
    <citation type="submission" date="2017-07" db="EMBL/GenBank/DDBJ databases">
        <title>Complete genome sequence of Spiroplasma corruscae EC-1 (DSM 19793).</title>
        <authorList>
            <person name="Tsai Y.-M."/>
            <person name="Lo W.-S."/>
            <person name="Kuo C.-H."/>
        </authorList>
    </citation>
    <scope>NUCLEOTIDE SEQUENCE [LARGE SCALE GENOMIC DNA]</scope>
    <source>
        <strain evidence="6 7">EC-1</strain>
    </source>
</reference>
<dbReference type="Proteomes" id="UP000203229">
    <property type="component" value="Chromosome"/>
</dbReference>
<feature type="binding site" evidence="4">
    <location>
        <position position="200"/>
    </location>
    <ligand>
        <name>ATP</name>
        <dbReference type="ChEBI" id="CHEBI:30616"/>
    </ligand>
</feature>
<dbReference type="UniPathway" id="UPA00074">
    <property type="reaction ID" value="UER00942"/>
</dbReference>
<dbReference type="RefSeq" id="WP_094049633.1">
    <property type="nucleotide sequence ID" value="NZ_CP022535.1"/>
</dbReference>
<dbReference type="Pfam" id="PF17769">
    <property type="entry name" value="PurK_C"/>
    <property type="match status" value="1"/>
</dbReference>
<dbReference type="EC" id="6.3.4.18" evidence="4"/>
<dbReference type="GO" id="GO:0046872">
    <property type="term" value="F:metal ion binding"/>
    <property type="evidence" value="ECO:0007669"/>
    <property type="project" value="InterPro"/>
</dbReference>
<dbReference type="InterPro" id="IPR003135">
    <property type="entry name" value="ATP-grasp_carboxylate-amine"/>
</dbReference>
<dbReference type="GO" id="GO:0006189">
    <property type="term" value="P:'de novo' IMP biosynthetic process"/>
    <property type="evidence" value="ECO:0007669"/>
    <property type="project" value="UniProtKB-UniRule"/>
</dbReference>
<feature type="domain" description="ATP-grasp" evidence="5">
    <location>
        <begin position="99"/>
        <end position="282"/>
    </location>
</feature>
<dbReference type="Gene3D" id="3.30.1490.20">
    <property type="entry name" value="ATP-grasp fold, A domain"/>
    <property type="match status" value="1"/>
</dbReference>
<feature type="binding site" evidence="4">
    <location>
        <begin position="252"/>
        <end position="253"/>
    </location>
    <ligand>
        <name>ATP</name>
        <dbReference type="ChEBI" id="CHEBI:30616"/>
    </ligand>
</feature>
<comment type="function">
    <text evidence="4">Catalyzes the ATP-dependent conversion of 5-aminoimidazole ribonucleotide (AIR) and HCO(3)(-) to N5-carboxyaminoimidazole ribonucleotide (N5-CAIR).</text>
</comment>
<comment type="similarity">
    <text evidence="4">Belongs to the PurK/PurT family.</text>
</comment>
<dbReference type="InterPro" id="IPR016185">
    <property type="entry name" value="PreATP-grasp_dom_sf"/>
</dbReference>
<feature type="binding site" evidence="4">
    <location>
        <begin position="142"/>
        <end position="148"/>
    </location>
    <ligand>
        <name>ATP</name>
        <dbReference type="ChEBI" id="CHEBI:30616"/>
    </ligand>
</feature>
<dbReference type="GO" id="GO:0034028">
    <property type="term" value="F:5-(carboxyamino)imidazole ribonucleotide synthase activity"/>
    <property type="evidence" value="ECO:0007669"/>
    <property type="project" value="UniProtKB-UniRule"/>
</dbReference>
<comment type="catalytic activity">
    <reaction evidence="4">
        <text>5-amino-1-(5-phospho-beta-D-ribosyl)imidazole + hydrogencarbonate + ATP = 5-carboxyamino-1-(5-phospho-D-ribosyl)imidazole + ADP + phosphate + 2 H(+)</text>
        <dbReference type="Rhea" id="RHEA:19317"/>
        <dbReference type="ChEBI" id="CHEBI:15378"/>
        <dbReference type="ChEBI" id="CHEBI:17544"/>
        <dbReference type="ChEBI" id="CHEBI:30616"/>
        <dbReference type="ChEBI" id="CHEBI:43474"/>
        <dbReference type="ChEBI" id="CHEBI:58730"/>
        <dbReference type="ChEBI" id="CHEBI:137981"/>
        <dbReference type="ChEBI" id="CHEBI:456216"/>
        <dbReference type="EC" id="6.3.4.18"/>
    </reaction>
</comment>
<dbReference type="InterPro" id="IPR013815">
    <property type="entry name" value="ATP_grasp_subdomain_1"/>
</dbReference>
<comment type="subunit">
    <text evidence="4">Homodimer.</text>
</comment>
<evidence type="ECO:0000259" key="5">
    <source>
        <dbReference type="PROSITE" id="PS50975"/>
    </source>
</evidence>
<name>A0A222EQ65_9MOLU</name>
<evidence type="ECO:0000256" key="3">
    <source>
        <dbReference type="ARBA" id="ARBA00022840"/>
    </source>
</evidence>